<dbReference type="InterPro" id="IPR006426">
    <property type="entry name" value="Asn_synth_AEB"/>
</dbReference>
<evidence type="ECO:0000256" key="1">
    <source>
        <dbReference type="ARBA" id="ARBA00005187"/>
    </source>
</evidence>
<evidence type="ECO:0000256" key="9">
    <source>
        <dbReference type="PIRSR" id="PIRSR001589-1"/>
    </source>
</evidence>
<dbReference type="EC" id="6.3.5.4" evidence="3"/>
<dbReference type="InterPro" id="IPR014729">
    <property type="entry name" value="Rossmann-like_a/b/a_fold"/>
</dbReference>
<keyword evidence="13" id="KW-0436">Ligase</keyword>
<feature type="site" description="Important for beta-aspartyl-AMP intermediate formation" evidence="11">
    <location>
        <position position="376"/>
    </location>
</feature>
<evidence type="ECO:0000256" key="4">
    <source>
        <dbReference type="ARBA" id="ARBA00022741"/>
    </source>
</evidence>
<keyword evidence="6 9" id="KW-0061">Asparagine biosynthesis</keyword>
<evidence type="ECO:0000256" key="3">
    <source>
        <dbReference type="ARBA" id="ARBA00012737"/>
    </source>
</evidence>
<dbReference type="GO" id="GO:0005524">
    <property type="term" value="F:ATP binding"/>
    <property type="evidence" value="ECO:0007669"/>
    <property type="project" value="UniProtKB-KW"/>
</dbReference>
<dbReference type="InterPro" id="IPR051786">
    <property type="entry name" value="ASN_synthetase/amidase"/>
</dbReference>
<evidence type="ECO:0000259" key="12">
    <source>
        <dbReference type="PROSITE" id="PS51278"/>
    </source>
</evidence>
<feature type="binding site" evidence="10">
    <location>
        <begin position="374"/>
        <end position="375"/>
    </location>
    <ligand>
        <name>ATP</name>
        <dbReference type="ChEBI" id="CHEBI:30616"/>
    </ligand>
</feature>
<keyword evidence="14" id="KW-1185">Reference proteome</keyword>
<dbReference type="InterPro" id="IPR017932">
    <property type="entry name" value="GATase_2_dom"/>
</dbReference>
<reference evidence="13" key="1">
    <citation type="submission" date="2021-04" db="EMBL/GenBank/DDBJ databases">
        <title>Sinoanaerobacter chloroacetimidivorans sp. nov., an obligate anaerobic bacterium isolated from anaerobic sludge.</title>
        <authorList>
            <person name="Bao Y."/>
        </authorList>
    </citation>
    <scope>NUCLEOTIDE SEQUENCE</scope>
    <source>
        <strain evidence="13">BAD-6</strain>
    </source>
</reference>
<feature type="active site" description="For GATase activity" evidence="9">
    <location>
        <position position="2"/>
    </location>
</feature>
<evidence type="ECO:0000313" key="14">
    <source>
        <dbReference type="Proteomes" id="UP000675664"/>
    </source>
</evidence>
<accession>A0A8J7W357</accession>
<dbReference type="InterPro" id="IPR029055">
    <property type="entry name" value="Ntn_hydrolases_N"/>
</dbReference>
<dbReference type="Proteomes" id="UP000675664">
    <property type="component" value="Unassembled WGS sequence"/>
</dbReference>
<name>A0A8J7W357_9FIRM</name>
<evidence type="ECO:0000256" key="7">
    <source>
        <dbReference type="ARBA" id="ARBA00022962"/>
    </source>
</evidence>
<comment type="catalytic activity">
    <reaction evidence="8">
        <text>L-aspartate + L-glutamine + ATP + H2O = L-asparagine + L-glutamate + AMP + diphosphate + H(+)</text>
        <dbReference type="Rhea" id="RHEA:12228"/>
        <dbReference type="ChEBI" id="CHEBI:15377"/>
        <dbReference type="ChEBI" id="CHEBI:15378"/>
        <dbReference type="ChEBI" id="CHEBI:29985"/>
        <dbReference type="ChEBI" id="CHEBI:29991"/>
        <dbReference type="ChEBI" id="CHEBI:30616"/>
        <dbReference type="ChEBI" id="CHEBI:33019"/>
        <dbReference type="ChEBI" id="CHEBI:58048"/>
        <dbReference type="ChEBI" id="CHEBI:58359"/>
        <dbReference type="ChEBI" id="CHEBI:456215"/>
        <dbReference type="EC" id="6.3.5.4"/>
    </reaction>
</comment>
<dbReference type="PROSITE" id="PS51278">
    <property type="entry name" value="GATASE_TYPE_2"/>
    <property type="match status" value="1"/>
</dbReference>
<dbReference type="PANTHER" id="PTHR43284:SF1">
    <property type="entry name" value="ASPARAGINE SYNTHETASE"/>
    <property type="match status" value="1"/>
</dbReference>
<evidence type="ECO:0000313" key="13">
    <source>
        <dbReference type="EMBL" id="MBR0598410.1"/>
    </source>
</evidence>
<dbReference type="PANTHER" id="PTHR43284">
    <property type="entry name" value="ASPARAGINE SYNTHETASE (GLUTAMINE-HYDROLYZING)"/>
    <property type="match status" value="1"/>
</dbReference>
<dbReference type="GO" id="GO:0005829">
    <property type="term" value="C:cytosol"/>
    <property type="evidence" value="ECO:0007669"/>
    <property type="project" value="TreeGrafter"/>
</dbReference>
<dbReference type="AlphaFoldDB" id="A0A8J7W357"/>
<dbReference type="InterPro" id="IPR001962">
    <property type="entry name" value="Asn_synthase"/>
</dbReference>
<dbReference type="Gene3D" id="3.40.50.620">
    <property type="entry name" value="HUPs"/>
    <property type="match status" value="1"/>
</dbReference>
<feature type="binding site" evidence="10">
    <location>
        <position position="100"/>
    </location>
    <ligand>
        <name>L-glutamine</name>
        <dbReference type="ChEBI" id="CHEBI:58359"/>
    </ligand>
</feature>
<feature type="binding site" evidence="10">
    <location>
        <position position="291"/>
    </location>
    <ligand>
        <name>ATP</name>
        <dbReference type="ChEBI" id="CHEBI:30616"/>
    </ligand>
</feature>
<dbReference type="SUPFAM" id="SSF52402">
    <property type="entry name" value="Adenine nucleotide alpha hydrolases-like"/>
    <property type="match status" value="1"/>
</dbReference>
<keyword evidence="9" id="KW-0028">Amino-acid biosynthesis</keyword>
<gene>
    <name evidence="13" type="primary">asnB</name>
    <name evidence="13" type="ORF">KCX82_11025</name>
</gene>
<dbReference type="RefSeq" id="WP_227018534.1">
    <property type="nucleotide sequence ID" value="NZ_JAGSND010000006.1"/>
</dbReference>
<dbReference type="Gene3D" id="3.60.20.10">
    <property type="entry name" value="Glutamine Phosphoribosylpyrophosphate, subunit 1, domain 1"/>
    <property type="match status" value="1"/>
</dbReference>
<evidence type="ECO:0000256" key="6">
    <source>
        <dbReference type="ARBA" id="ARBA00022888"/>
    </source>
</evidence>
<comment type="pathway">
    <text evidence="1">Amino-acid biosynthesis; L-asparagine biosynthesis; L-asparagine from L-aspartate (L-Gln route): step 1/1.</text>
</comment>
<evidence type="ECO:0000256" key="5">
    <source>
        <dbReference type="ARBA" id="ARBA00022840"/>
    </source>
</evidence>
<comment type="caution">
    <text evidence="13">The sequence shown here is derived from an EMBL/GenBank/DDBJ whole genome shotgun (WGS) entry which is preliminary data.</text>
</comment>
<reference evidence="13" key="2">
    <citation type="submission" date="2021-04" db="EMBL/GenBank/DDBJ databases">
        <authorList>
            <person name="Liu J."/>
        </authorList>
    </citation>
    <scope>NUCLEOTIDE SEQUENCE</scope>
    <source>
        <strain evidence="13">BAD-6</strain>
    </source>
</reference>
<evidence type="ECO:0000256" key="8">
    <source>
        <dbReference type="ARBA" id="ARBA00048741"/>
    </source>
</evidence>
<proteinExistence type="inferred from homology"/>
<dbReference type="InterPro" id="IPR033738">
    <property type="entry name" value="AsnB_N"/>
</dbReference>
<dbReference type="Pfam" id="PF13537">
    <property type="entry name" value="GATase_7"/>
    <property type="match status" value="1"/>
</dbReference>
<dbReference type="CDD" id="cd00712">
    <property type="entry name" value="AsnB"/>
    <property type="match status" value="1"/>
</dbReference>
<dbReference type="Pfam" id="PF00733">
    <property type="entry name" value="Asn_synthase"/>
    <property type="match status" value="1"/>
</dbReference>
<protein>
    <recommendedName>
        <fullName evidence="3">asparagine synthase (glutamine-hydrolyzing)</fullName>
        <ecNumber evidence="3">6.3.5.4</ecNumber>
    </recommendedName>
</protein>
<feature type="domain" description="Glutamine amidotransferase type-2" evidence="12">
    <location>
        <begin position="2"/>
        <end position="197"/>
    </location>
</feature>
<dbReference type="GO" id="GO:0006529">
    <property type="term" value="P:asparagine biosynthetic process"/>
    <property type="evidence" value="ECO:0007669"/>
    <property type="project" value="UniProtKB-KW"/>
</dbReference>
<evidence type="ECO:0000256" key="11">
    <source>
        <dbReference type="PIRSR" id="PIRSR001589-3"/>
    </source>
</evidence>
<keyword evidence="7 9" id="KW-0315">Glutamine amidotransferase</keyword>
<dbReference type="SUPFAM" id="SSF56235">
    <property type="entry name" value="N-terminal nucleophile aminohydrolases (Ntn hydrolases)"/>
    <property type="match status" value="1"/>
</dbReference>
<dbReference type="NCBIfam" id="TIGR01536">
    <property type="entry name" value="asn_synth_AEB"/>
    <property type="match status" value="1"/>
</dbReference>
<organism evidence="13 14">
    <name type="scientific">Sinanaerobacter chloroacetimidivorans</name>
    <dbReference type="NCBI Taxonomy" id="2818044"/>
    <lineage>
        <taxon>Bacteria</taxon>
        <taxon>Bacillati</taxon>
        <taxon>Bacillota</taxon>
        <taxon>Clostridia</taxon>
        <taxon>Peptostreptococcales</taxon>
        <taxon>Anaerovoracaceae</taxon>
        <taxon>Sinanaerobacter</taxon>
    </lineage>
</organism>
<dbReference type="CDD" id="cd01991">
    <property type="entry name" value="Asn_synthase_B_C"/>
    <property type="match status" value="1"/>
</dbReference>
<dbReference type="EMBL" id="JAGSND010000006">
    <property type="protein sequence ID" value="MBR0598410.1"/>
    <property type="molecule type" value="Genomic_DNA"/>
</dbReference>
<sequence length="608" mass="70456">MCGIAGEINYSGKKYQADYGLMRDVLKRRGPDQDGIFQREYATLIHTRLSIVDLENGIQPMKTVYGEKEYCIVYNGELYNTEEIREQLKAKGHGFIGHSDTEVLLKSYVEWGEDCVNYLNGIFAFAIWDQFLEKLFIARDRMGVKPFFYYLKGSTFVFGSEIKAILAHPIAEPAIDINSIAEIMLIGPGRTPGYGVLKGIEELHAGSCGHFGKDGLKTYRYWKLEDKEHQDTFTQTVEKVRYLVSDAIEKQLVSDVPVCTFLSGGLDSSIISALSCKYLKNKGESLHTFSVDYLDNEKYFTPSKFQPNSDDYYINKMKDFLQTEHHKIIIRTPELIDALFKAVDARDLPGMADVDSSLLLFCKEVKEHAPVALSGECADEVFGGYPWYRDETIRNIDGFPWAQSTQYRSTFLKDEFLREIDPQSYVYKRYESTVEQTSKLPGLSPLESRMKEMTNLNLEWFMQTLLDRKDRMAMHNGLEVRVPFCDYRIVEYLYTVPWEMKNYEGREKGILRKAMEGILPEEVLWRKKSPYPKTHHPEYLEALSKLLQELISEGTSPILQFIKKTELKKLLTSNRSVPWYGQLMTTPQTIAYFLQIDYWMKRYQIRLI</sequence>
<dbReference type="PIRSF" id="PIRSF001589">
    <property type="entry name" value="Asn_synthetase_glu-h"/>
    <property type="match status" value="1"/>
</dbReference>
<keyword evidence="5 10" id="KW-0067">ATP-binding</keyword>
<dbReference type="GO" id="GO:0004066">
    <property type="term" value="F:asparagine synthase (glutamine-hydrolyzing) activity"/>
    <property type="evidence" value="ECO:0007669"/>
    <property type="project" value="UniProtKB-EC"/>
</dbReference>
<evidence type="ECO:0000256" key="10">
    <source>
        <dbReference type="PIRSR" id="PIRSR001589-2"/>
    </source>
</evidence>
<comment type="similarity">
    <text evidence="2">Belongs to the asparagine synthetase family.</text>
</comment>
<keyword evidence="4 10" id="KW-0547">Nucleotide-binding</keyword>
<evidence type="ECO:0000256" key="2">
    <source>
        <dbReference type="ARBA" id="ARBA00005752"/>
    </source>
</evidence>